<dbReference type="AlphaFoldDB" id="A0A411PCW9"/>
<protein>
    <submittedName>
        <fullName evidence="1">Uncharacterized protein</fullName>
    </submittedName>
</protein>
<proteinExistence type="predicted"/>
<organism evidence="1 2">
    <name type="scientific">Shewanella maritima</name>
    <dbReference type="NCBI Taxonomy" id="2520507"/>
    <lineage>
        <taxon>Bacteria</taxon>
        <taxon>Pseudomonadati</taxon>
        <taxon>Pseudomonadota</taxon>
        <taxon>Gammaproteobacteria</taxon>
        <taxon>Alteromonadales</taxon>
        <taxon>Shewanellaceae</taxon>
        <taxon>Shewanella</taxon>
    </lineage>
</organism>
<sequence length="122" mass="13587">MKRLKLWQKVLLVSLLILIGIFILLVSATPKVSVINLSKHQVNAVVTLPSSRLDFGVIDSEQSNSIYYDVNQADGVLAYKVLFVDSKSQGVGNCGYITHSMYFEHWQIIVSGSDKLKVICTQ</sequence>
<dbReference type="RefSeq" id="WP_130597382.1">
    <property type="nucleotide sequence ID" value="NZ_CP036200.1"/>
</dbReference>
<dbReference type="OrthoDB" id="6388009at2"/>
<dbReference type="EMBL" id="CP036200">
    <property type="protein sequence ID" value="QBF81405.1"/>
    <property type="molecule type" value="Genomic_DNA"/>
</dbReference>
<accession>A0A411PCW9</accession>
<dbReference type="KEGG" id="smai:EXU30_00845"/>
<keyword evidence="2" id="KW-1185">Reference proteome</keyword>
<dbReference type="Proteomes" id="UP000291106">
    <property type="component" value="Chromosome"/>
</dbReference>
<evidence type="ECO:0000313" key="2">
    <source>
        <dbReference type="Proteomes" id="UP000291106"/>
    </source>
</evidence>
<evidence type="ECO:0000313" key="1">
    <source>
        <dbReference type="EMBL" id="QBF81405.1"/>
    </source>
</evidence>
<name>A0A411PCW9_9GAMM</name>
<gene>
    <name evidence="1" type="ORF">EXU30_00845</name>
</gene>
<reference evidence="1 2" key="1">
    <citation type="submission" date="2019-02" db="EMBL/GenBank/DDBJ databases">
        <title>Shewanella sp. D4-2 isolated from Dokdo Island.</title>
        <authorList>
            <person name="Baek K."/>
        </authorList>
    </citation>
    <scope>NUCLEOTIDE SEQUENCE [LARGE SCALE GENOMIC DNA]</scope>
    <source>
        <strain evidence="1 2">D4-2</strain>
    </source>
</reference>